<dbReference type="Proteomes" id="UP001344906">
    <property type="component" value="Unassembled WGS sequence"/>
</dbReference>
<evidence type="ECO:0000313" key="3">
    <source>
        <dbReference type="Proteomes" id="UP001344906"/>
    </source>
</evidence>
<evidence type="ECO:0000313" key="2">
    <source>
        <dbReference type="EMBL" id="GLV57297.1"/>
    </source>
</evidence>
<dbReference type="RefSeq" id="WP_338253221.1">
    <property type="nucleotide sequence ID" value="NZ_BSRI01000002.1"/>
</dbReference>
<evidence type="ECO:0000256" key="1">
    <source>
        <dbReference type="SAM" id="MobiDB-lite"/>
    </source>
</evidence>
<feature type="compositionally biased region" description="Polar residues" evidence="1">
    <location>
        <begin position="7"/>
        <end position="17"/>
    </location>
</feature>
<gene>
    <name evidence="2" type="ORF">KDH_41330</name>
</gene>
<accession>A0ABQ6FSS5</accession>
<keyword evidence="3" id="KW-1185">Reference proteome</keyword>
<dbReference type="EMBL" id="BSRI01000002">
    <property type="protein sequence ID" value="GLV57297.1"/>
    <property type="molecule type" value="Genomic_DNA"/>
</dbReference>
<name>A0ABQ6FSS5_9CHLR</name>
<feature type="region of interest" description="Disordered" evidence="1">
    <location>
        <begin position="1"/>
        <end position="45"/>
    </location>
</feature>
<comment type="caution">
    <text evidence="2">The sequence shown here is derived from an EMBL/GenBank/DDBJ whole genome shotgun (WGS) entry which is preliminary data.</text>
</comment>
<reference evidence="2 3" key="1">
    <citation type="submission" date="2023-02" db="EMBL/GenBank/DDBJ databases">
        <title>Dictyobacter halimunensis sp. nov., a new member of the class Ktedonobacteria from forest soil in a geothermal area.</title>
        <authorList>
            <person name="Rachmania M.K."/>
            <person name="Ningsih F."/>
            <person name="Sakai Y."/>
            <person name="Yabe S."/>
            <person name="Yokota A."/>
            <person name="Sjamsuridzal W."/>
        </authorList>
    </citation>
    <scope>NUCLEOTIDE SEQUENCE [LARGE SCALE GENOMIC DNA]</scope>
    <source>
        <strain evidence="2 3">S3.2.2.5</strain>
    </source>
</reference>
<proteinExistence type="predicted"/>
<protein>
    <submittedName>
        <fullName evidence="2">Uncharacterized protein</fullName>
    </submittedName>
</protein>
<organism evidence="2 3">
    <name type="scientific">Dictyobacter halimunensis</name>
    <dbReference type="NCBI Taxonomy" id="3026934"/>
    <lineage>
        <taxon>Bacteria</taxon>
        <taxon>Bacillati</taxon>
        <taxon>Chloroflexota</taxon>
        <taxon>Ktedonobacteria</taxon>
        <taxon>Ktedonobacterales</taxon>
        <taxon>Dictyobacteraceae</taxon>
        <taxon>Dictyobacter</taxon>
    </lineage>
</organism>
<sequence length="45" mass="4820">MLMVQQGCPNLSDTTARSIRALNQPASHAWHAHPSVSHGAKEGAR</sequence>